<dbReference type="InterPro" id="IPR028375">
    <property type="entry name" value="KA1/Ssp2_C"/>
</dbReference>
<dbReference type="PROSITE" id="PS50032">
    <property type="entry name" value="KA1"/>
    <property type="match status" value="1"/>
</dbReference>
<evidence type="ECO:0000256" key="4">
    <source>
        <dbReference type="ARBA" id="ARBA00022741"/>
    </source>
</evidence>
<evidence type="ECO:0000256" key="5">
    <source>
        <dbReference type="ARBA" id="ARBA00022777"/>
    </source>
</evidence>
<comment type="catalytic activity">
    <reaction evidence="7">
        <text>L-threonyl-[protein] + ATP = O-phospho-L-threonyl-[protein] + ADP + H(+)</text>
        <dbReference type="Rhea" id="RHEA:46608"/>
        <dbReference type="Rhea" id="RHEA-COMP:11060"/>
        <dbReference type="Rhea" id="RHEA-COMP:11605"/>
        <dbReference type="ChEBI" id="CHEBI:15378"/>
        <dbReference type="ChEBI" id="CHEBI:30013"/>
        <dbReference type="ChEBI" id="CHEBI:30616"/>
        <dbReference type="ChEBI" id="CHEBI:61977"/>
        <dbReference type="ChEBI" id="CHEBI:456216"/>
        <dbReference type="EC" id="2.7.11.1"/>
    </reaction>
</comment>
<dbReference type="GO" id="GO:0050321">
    <property type="term" value="F:tau-protein kinase activity"/>
    <property type="evidence" value="ECO:0007669"/>
    <property type="project" value="TreeGrafter"/>
</dbReference>
<dbReference type="InterPro" id="IPR000719">
    <property type="entry name" value="Prot_kinase_dom"/>
</dbReference>
<dbReference type="Proteomes" id="UP000054560">
    <property type="component" value="Unassembled WGS sequence"/>
</dbReference>
<dbReference type="PROSITE" id="PS50011">
    <property type="entry name" value="PROTEIN_KINASE_DOM"/>
    <property type="match status" value="1"/>
</dbReference>
<dbReference type="EMBL" id="KQ241620">
    <property type="protein sequence ID" value="KNC87187.1"/>
    <property type="molecule type" value="Genomic_DNA"/>
</dbReference>
<feature type="compositionally biased region" description="Basic residues" evidence="9">
    <location>
        <begin position="339"/>
        <end position="355"/>
    </location>
</feature>
<evidence type="ECO:0000256" key="9">
    <source>
        <dbReference type="SAM" id="MobiDB-lite"/>
    </source>
</evidence>
<reference evidence="12 13" key="1">
    <citation type="submission" date="2011-02" db="EMBL/GenBank/DDBJ databases">
        <title>The Genome Sequence of Sphaeroforma arctica JP610.</title>
        <authorList>
            <consortium name="The Broad Institute Genome Sequencing Platform"/>
            <person name="Russ C."/>
            <person name="Cuomo C."/>
            <person name="Young S.K."/>
            <person name="Zeng Q."/>
            <person name="Gargeya S."/>
            <person name="Alvarado L."/>
            <person name="Berlin A."/>
            <person name="Chapman S.B."/>
            <person name="Chen Z."/>
            <person name="Freedman E."/>
            <person name="Gellesch M."/>
            <person name="Goldberg J."/>
            <person name="Griggs A."/>
            <person name="Gujja S."/>
            <person name="Heilman E."/>
            <person name="Heiman D."/>
            <person name="Howarth C."/>
            <person name="Mehta T."/>
            <person name="Neiman D."/>
            <person name="Pearson M."/>
            <person name="Roberts A."/>
            <person name="Saif S."/>
            <person name="Shea T."/>
            <person name="Shenoy N."/>
            <person name="Sisk P."/>
            <person name="Stolte C."/>
            <person name="Sykes S."/>
            <person name="White J."/>
            <person name="Yandava C."/>
            <person name="Burger G."/>
            <person name="Gray M.W."/>
            <person name="Holland P.W.H."/>
            <person name="King N."/>
            <person name="Lang F.B.F."/>
            <person name="Roger A.J."/>
            <person name="Ruiz-Trillo I."/>
            <person name="Haas B."/>
            <person name="Nusbaum C."/>
            <person name="Birren B."/>
        </authorList>
    </citation>
    <scope>NUCLEOTIDE SEQUENCE [LARGE SCALE GENOMIC DNA]</scope>
    <source>
        <strain evidence="12 13">JP610</strain>
    </source>
</reference>
<feature type="compositionally biased region" description="Low complexity" evidence="9">
    <location>
        <begin position="435"/>
        <end position="447"/>
    </location>
</feature>
<evidence type="ECO:0000256" key="1">
    <source>
        <dbReference type="ARBA" id="ARBA00012513"/>
    </source>
</evidence>
<dbReference type="Pfam" id="PF00069">
    <property type="entry name" value="Pkinase"/>
    <property type="match status" value="1"/>
</dbReference>
<dbReference type="RefSeq" id="XP_014161089.1">
    <property type="nucleotide sequence ID" value="XM_014305614.1"/>
</dbReference>
<comment type="catalytic activity">
    <reaction evidence="8">
        <text>L-seryl-[protein] + ATP = O-phospho-L-seryl-[protein] + ADP + H(+)</text>
        <dbReference type="Rhea" id="RHEA:17989"/>
        <dbReference type="Rhea" id="RHEA-COMP:9863"/>
        <dbReference type="Rhea" id="RHEA-COMP:11604"/>
        <dbReference type="ChEBI" id="CHEBI:15378"/>
        <dbReference type="ChEBI" id="CHEBI:29999"/>
        <dbReference type="ChEBI" id="CHEBI:30616"/>
        <dbReference type="ChEBI" id="CHEBI:83421"/>
        <dbReference type="ChEBI" id="CHEBI:456216"/>
        <dbReference type="EC" id="2.7.11.1"/>
    </reaction>
</comment>
<feature type="compositionally biased region" description="Polar residues" evidence="9">
    <location>
        <begin position="419"/>
        <end position="434"/>
    </location>
</feature>
<dbReference type="SUPFAM" id="SSF56112">
    <property type="entry name" value="Protein kinase-like (PK-like)"/>
    <property type="match status" value="1"/>
</dbReference>
<name>A0A0L0GDU3_9EUKA</name>
<proteinExistence type="predicted"/>
<protein>
    <recommendedName>
        <fullName evidence="1">non-specific serine/threonine protein kinase</fullName>
        <ecNumber evidence="1">2.7.11.1</ecNumber>
    </recommendedName>
</protein>
<dbReference type="eggNOG" id="KOG0586">
    <property type="taxonomic scope" value="Eukaryota"/>
</dbReference>
<dbReference type="InterPro" id="IPR001772">
    <property type="entry name" value="KA1_dom"/>
</dbReference>
<evidence type="ECO:0000256" key="3">
    <source>
        <dbReference type="ARBA" id="ARBA00022679"/>
    </source>
</evidence>
<dbReference type="GO" id="GO:0005737">
    <property type="term" value="C:cytoplasm"/>
    <property type="evidence" value="ECO:0007669"/>
    <property type="project" value="TreeGrafter"/>
</dbReference>
<dbReference type="OrthoDB" id="68483at2759"/>
<keyword evidence="5 12" id="KW-0418">Kinase</keyword>
<organism evidence="12 13">
    <name type="scientific">Sphaeroforma arctica JP610</name>
    <dbReference type="NCBI Taxonomy" id="667725"/>
    <lineage>
        <taxon>Eukaryota</taxon>
        <taxon>Ichthyosporea</taxon>
        <taxon>Ichthyophonida</taxon>
        <taxon>Sphaeroforma</taxon>
    </lineage>
</organism>
<dbReference type="SUPFAM" id="SSF103243">
    <property type="entry name" value="KA1-like"/>
    <property type="match status" value="1"/>
</dbReference>
<evidence type="ECO:0000313" key="13">
    <source>
        <dbReference type="Proteomes" id="UP000054560"/>
    </source>
</evidence>
<keyword evidence="2" id="KW-0723">Serine/threonine-protein kinase</keyword>
<dbReference type="InterPro" id="IPR011009">
    <property type="entry name" value="Kinase-like_dom_sf"/>
</dbReference>
<evidence type="ECO:0000259" key="10">
    <source>
        <dbReference type="PROSITE" id="PS50011"/>
    </source>
</evidence>
<evidence type="ECO:0000256" key="7">
    <source>
        <dbReference type="ARBA" id="ARBA00047899"/>
    </source>
</evidence>
<dbReference type="GeneID" id="25901219"/>
<keyword evidence="4" id="KW-0547">Nucleotide-binding</keyword>
<evidence type="ECO:0000256" key="6">
    <source>
        <dbReference type="ARBA" id="ARBA00022840"/>
    </source>
</evidence>
<feature type="region of interest" description="Disordered" evidence="9">
    <location>
        <begin position="328"/>
        <end position="368"/>
    </location>
</feature>
<dbReference type="Gene3D" id="1.10.510.10">
    <property type="entry name" value="Transferase(Phosphotransferase) domain 1"/>
    <property type="match status" value="1"/>
</dbReference>
<feature type="compositionally biased region" description="Polar residues" evidence="9">
    <location>
        <begin position="356"/>
        <end position="368"/>
    </location>
</feature>
<feature type="region of interest" description="Disordered" evidence="9">
    <location>
        <begin position="416"/>
        <end position="452"/>
    </location>
</feature>
<dbReference type="EC" id="2.7.11.1" evidence="1"/>
<dbReference type="GO" id="GO:0000226">
    <property type="term" value="P:microtubule cytoskeleton organization"/>
    <property type="evidence" value="ECO:0007669"/>
    <property type="project" value="TreeGrafter"/>
</dbReference>
<feature type="region of interest" description="Disordered" evidence="9">
    <location>
        <begin position="138"/>
        <end position="178"/>
    </location>
</feature>
<gene>
    <name evidence="12" type="ORF">SARC_00715</name>
</gene>
<dbReference type="GO" id="GO:0005524">
    <property type="term" value="F:ATP binding"/>
    <property type="evidence" value="ECO:0007669"/>
    <property type="project" value="UniProtKB-KW"/>
</dbReference>
<evidence type="ECO:0000259" key="11">
    <source>
        <dbReference type="PROSITE" id="PS50032"/>
    </source>
</evidence>
<dbReference type="CDD" id="cd12121">
    <property type="entry name" value="MARK_C_like"/>
    <property type="match status" value="1"/>
</dbReference>
<keyword evidence="13" id="KW-1185">Reference proteome</keyword>
<accession>A0A0L0GDU3</accession>
<dbReference type="Gene3D" id="3.30.310.80">
    <property type="entry name" value="Kinase associated domain 1, KA1"/>
    <property type="match status" value="1"/>
</dbReference>
<dbReference type="InterPro" id="IPR008271">
    <property type="entry name" value="Ser/Thr_kinase_AS"/>
</dbReference>
<dbReference type="STRING" id="667725.A0A0L0GDU3"/>
<dbReference type="PROSITE" id="PS00108">
    <property type="entry name" value="PROTEIN_KINASE_ST"/>
    <property type="match status" value="1"/>
</dbReference>
<dbReference type="GO" id="GO:0106310">
    <property type="term" value="F:protein serine kinase activity"/>
    <property type="evidence" value="ECO:0007669"/>
    <property type="project" value="RHEA"/>
</dbReference>
<evidence type="ECO:0000313" key="12">
    <source>
        <dbReference type="EMBL" id="KNC87187.1"/>
    </source>
</evidence>
<feature type="compositionally biased region" description="Polar residues" evidence="9">
    <location>
        <begin position="148"/>
        <end position="173"/>
    </location>
</feature>
<dbReference type="AlphaFoldDB" id="A0A0L0GDU3"/>
<feature type="domain" description="KA1" evidence="11">
    <location>
        <begin position="529"/>
        <end position="579"/>
    </location>
</feature>
<keyword evidence="3" id="KW-0808">Transferase</keyword>
<evidence type="ECO:0000256" key="8">
    <source>
        <dbReference type="ARBA" id="ARBA00048679"/>
    </source>
</evidence>
<evidence type="ECO:0000256" key="2">
    <source>
        <dbReference type="ARBA" id="ARBA00022527"/>
    </source>
</evidence>
<dbReference type="Pfam" id="PF02149">
    <property type="entry name" value="KA1"/>
    <property type="match status" value="1"/>
</dbReference>
<dbReference type="PANTHER" id="PTHR24346">
    <property type="entry name" value="MAP/MICROTUBULE AFFINITY-REGULATING KINASE"/>
    <property type="match status" value="1"/>
</dbReference>
<dbReference type="SMART" id="SM00220">
    <property type="entry name" value="S_TKc"/>
    <property type="match status" value="1"/>
</dbReference>
<feature type="domain" description="Protein kinase" evidence="10">
    <location>
        <begin position="1"/>
        <end position="217"/>
    </location>
</feature>
<dbReference type="GO" id="GO:0035556">
    <property type="term" value="P:intracellular signal transduction"/>
    <property type="evidence" value="ECO:0007669"/>
    <property type="project" value="TreeGrafter"/>
</dbReference>
<keyword evidence="6" id="KW-0067">ATP-binding</keyword>
<dbReference type="PANTHER" id="PTHR24346:SF82">
    <property type="entry name" value="KP78A-RELATED"/>
    <property type="match status" value="1"/>
</dbReference>
<sequence>MSEIRALRGLKHPNIVRLYDVIETNRSIILVLELLEGGELFDYIMARTFISERDARPFARQILAGLSYCHNQKIVHRDLKLENMLLDAEGHLKIADFGYSNIYNTDSGLMFHRMGSMDSLSHVVVAGPMIVRGESKERIAHLDRSTGVPKSSVSTDSYPSHSHTKSLSISTPIQTPPHCHARTRSVGLDVCLEVTGFIAPSPADSTRLMSKCSRMSLDMGNCSPVSSVEDFNAPPQSMGLDRHPSPGIPDCHGTLLSIPQVLISRVTLLAASIDEFAPRATFAIPSTSNANLYRNSSPVLEEDSSSGTLCLSLSTGSTRSSRWKEGEFDLAPPLTKPPVTKRRSLRNSFQRRHKPSLQTSSHDDILQSTDCSQPLPETEVVEETSLTVQALASPSVVRKSSILQYKMFHRLSRKATKENFGSDTRSSPEVSQINATPSPASTASMSMGDDGQYPDLDLKARVQTLNAGMFRTSTTSNKSANKILEEIKKACSANKIKWVQEGMLVVCVLNLDSNKKVSKLFKKLLEENGMNREATIRWEMEVVKIERLKHLHGIKLKRTGGDIWLYKQVCERLINQMRL</sequence>